<name>A0A2T0GWJ3_ACTMO</name>
<dbReference type="GO" id="GO:0000049">
    <property type="term" value="F:tRNA binding"/>
    <property type="evidence" value="ECO:0007669"/>
    <property type="project" value="UniProtKB-UniRule"/>
</dbReference>
<dbReference type="AlphaFoldDB" id="A0A2T0GWJ3"/>
<evidence type="ECO:0000256" key="7">
    <source>
        <dbReference type="HAMAP-Rule" id="MF_00227"/>
    </source>
</evidence>
<comment type="caution">
    <text evidence="10">The sequence shown here is derived from an EMBL/GenBank/DDBJ whole genome shotgun (WGS) entry which is preliminary data.</text>
</comment>
<evidence type="ECO:0000256" key="3">
    <source>
        <dbReference type="ARBA" id="ARBA00022722"/>
    </source>
</evidence>
<keyword evidence="4 7" id="KW-0255">Endonuclease</keyword>
<dbReference type="HAMAP" id="MF_00227">
    <property type="entry name" value="RNase_P"/>
    <property type="match status" value="1"/>
</dbReference>
<dbReference type="Pfam" id="PF00825">
    <property type="entry name" value="Ribonuclease_P"/>
    <property type="match status" value="1"/>
</dbReference>
<comment type="similarity">
    <text evidence="7">Belongs to the RnpA family.</text>
</comment>
<protein>
    <recommendedName>
        <fullName evidence="7 8">Ribonuclease P protein component</fullName>
        <shortName evidence="7">RNase P protein</shortName>
        <shortName evidence="7">RNaseP protein</shortName>
        <ecNumber evidence="7 8">3.1.26.5</ecNumber>
    </recommendedName>
    <alternativeName>
        <fullName evidence="7">Protein C5</fullName>
    </alternativeName>
</protein>
<dbReference type="GO" id="GO:0030677">
    <property type="term" value="C:ribonuclease P complex"/>
    <property type="evidence" value="ECO:0007669"/>
    <property type="project" value="TreeGrafter"/>
</dbReference>
<dbReference type="PANTHER" id="PTHR33992">
    <property type="entry name" value="RIBONUCLEASE P PROTEIN COMPONENT"/>
    <property type="match status" value="1"/>
</dbReference>
<dbReference type="RefSeq" id="WP_106113742.1">
    <property type="nucleotide sequence ID" value="NZ_PVSR01000014.1"/>
</dbReference>
<dbReference type="NCBIfam" id="TIGR00188">
    <property type="entry name" value="rnpA"/>
    <property type="match status" value="1"/>
</dbReference>
<evidence type="ECO:0000313" key="11">
    <source>
        <dbReference type="Proteomes" id="UP000239352"/>
    </source>
</evidence>
<dbReference type="InterPro" id="IPR020568">
    <property type="entry name" value="Ribosomal_Su5_D2-typ_SF"/>
</dbReference>
<dbReference type="GO" id="GO:0004526">
    <property type="term" value="F:ribonuclease P activity"/>
    <property type="evidence" value="ECO:0007669"/>
    <property type="project" value="UniProtKB-UniRule"/>
</dbReference>
<dbReference type="Proteomes" id="UP000239352">
    <property type="component" value="Unassembled WGS sequence"/>
</dbReference>
<evidence type="ECO:0000256" key="9">
    <source>
        <dbReference type="SAM" id="MobiDB-lite"/>
    </source>
</evidence>
<evidence type="ECO:0000256" key="8">
    <source>
        <dbReference type="NCBIfam" id="TIGR00188"/>
    </source>
</evidence>
<dbReference type="GO" id="GO:0042781">
    <property type="term" value="F:3'-tRNA processing endoribonuclease activity"/>
    <property type="evidence" value="ECO:0007669"/>
    <property type="project" value="TreeGrafter"/>
</dbReference>
<feature type="region of interest" description="Disordered" evidence="9">
    <location>
        <begin position="149"/>
        <end position="172"/>
    </location>
</feature>
<dbReference type="InterPro" id="IPR014721">
    <property type="entry name" value="Ribsml_uS5_D2-typ_fold_subgr"/>
</dbReference>
<comment type="function">
    <text evidence="1 7">RNaseP catalyzes the removal of the 5'-leader sequence from pre-tRNA to produce the mature 5'-terminus. It can also cleave other RNA substrates such as 4.5S RNA. The protein component plays an auxiliary but essential role in vivo by binding to the 5'-leader sequence and broadening the substrate specificity of the ribozyme.</text>
</comment>
<feature type="region of interest" description="Disordered" evidence="9">
    <location>
        <begin position="33"/>
        <end position="81"/>
    </location>
</feature>
<evidence type="ECO:0000256" key="6">
    <source>
        <dbReference type="ARBA" id="ARBA00022884"/>
    </source>
</evidence>
<dbReference type="FunCoup" id="A0A2T0GWJ3">
    <property type="interactions" value="2"/>
</dbReference>
<evidence type="ECO:0000256" key="1">
    <source>
        <dbReference type="ARBA" id="ARBA00002663"/>
    </source>
</evidence>
<dbReference type="InParanoid" id="A0A2T0GWJ3"/>
<comment type="subunit">
    <text evidence="7">Consists of a catalytic RNA component (M1 or rnpB) and a protein subunit.</text>
</comment>
<dbReference type="STRING" id="1050202.GCA_000384035_03634"/>
<dbReference type="GO" id="GO:0001682">
    <property type="term" value="P:tRNA 5'-leader removal"/>
    <property type="evidence" value="ECO:0007669"/>
    <property type="project" value="UniProtKB-UniRule"/>
</dbReference>
<evidence type="ECO:0000256" key="5">
    <source>
        <dbReference type="ARBA" id="ARBA00022801"/>
    </source>
</evidence>
<accession>A0A2T0GWJ3</accession>
<dbReference type="PANTHER" id="PTHR33992:SF1">
    <property type="entry name" value="RIBONUCLEASE P PROTEIN COMPONENT"/>
    <property type="match status" value="1"/>
</dbReference>
<reference evidence="10 11" key="1">
    <citation type="submission" date="2018-03" db="EMBL/GenBank/DDBJ databases">
        <title>Actinopolyspora mortivallis from Sahara, screening for active biomolecules.</title>
        <authorList>
            <person name="Selama O."/>
            <person name="Wellington E.M.H."/>
            <person name="Hacene H."/>
        </authorList>
    </citation>
    <scope>NUCLEOTIDE SEQUENCE [LARGE SCALE GENOMIC DNA]</scope>
    <source>
        <strain evidence="10 11">M5A</strain>
    </source>
</reference>
<dbReference type="EC" id="3.1.26.5" evidence="7 8"/>
<evidence type="ECO:0000313" key="10">
    <source>
        <dbReference type="EMBL" id="PRW63481.1"/>
    </source>
</evidence>
<dbReference type="SUPFAM" id="SSF54211">
    <property type="entry name" value="Ribosomal protein S5 domain 2-like"/>
    <property type="match status" value="1"/>
</dbReference>
<proteinExistence type="inferred from homology"/>
<evidence type="ECO:0000256" key="4">
    <source>
        <dbReference type="ARBA" id="ARBA00022759"/>
    </source>
</evidence>
<sequence>MLPATARLRRSQDFTLVMRRGRRAGRPRLVVHALRRDPSASGSYESPRVPDGQSSGNETGVESARERSDSSPTLGAAEHPRVGFVVSKAVGNAVRRHRVARQLRHLMRQRLAALPAGTLVVVRALPPAAAATSDELARDLDKALRRLRLPNPRDAAWGGGDSPGGSPSTDPV</sequence>
<keyword evidence="2 7" id="KW-0819">tRNA processing</keyword>
<keyword evidence="5 7" id="KW-0378">Hydrolase</keyword>
<dbReference type="PROSITE" id="PS00648">
    <property type="entry name" value="RIBONUCLEASE_P"/>
    <property type="match status" value="1"/>
</dbReference>
<comment type="catalytic activity">
    <reaction evidence="7">
        <text>Endonucleolytic cleavage of RNA, removing 5'-extranucleotides from tRNA precursor.</text>
        <dbReference type="EC" id="3.1.26.5"/>
    </reaction>
</comment>
<gene>
    <name evidence="7 10" type="primary">rnpA</name>
    <name evidence="10" type="ORF">CEP50_10405</name>
</gene>
<keyword evidence="3 7" id="KW-0540">Nuclease</keyword>
<organism evidence="10 11">
    <name type="scientific">Actinopolyspora mortivallis</name>
    <dbReference type="NCBI Taxonomy" id="33906"/>
    <lineage>
        <taxon>Bacteria</taxon>
        <taxon>Bacillati</taxon>
        <taxon>Actinomycetota</taxon>
        <taxon>Actinomycetes</taxon>
        <taxon>Actinopolysporales</taxon>
        <taxon>Actinopolysporaceae</taxon>
        <taxon>Actinopolyspora</taxon>
    </lineage>
</organism>
<dbReference type="EMBL" id="PVSR01000014">
    <property type="protein sequence ID" value="PRW63481.1"/>
    <property type="molecule type" value="Genomic_DNA"/>
</dbReference>
<keyword evidence="6 7" id="KW-0694">RNA-binding</keyword>
<evidence type="ECO:0000256" key="2">
    <source>
        <dbReference type="ARBA" id="ARBA00022694"/>
    </source>
</evidence>
<dbReference type="Gene3D" id="3.30.230.10">
    <property type="match status" value="1"/>
</dbReference>
<keyword evidence="11" id="KW-1185">Reference proteome</keyword>
<dbReference type="InterPro" id="IPR000100">
    <property type="entry name" value="RNase_P"/>
</dbReference>
<dbReference type="InterPro" id="IPR020539">
    <property type="entry name" value="RNase_P_CS"/>
</dbReference>